<proteinExistence type="predicted"/>
<sequence length="237" mass="27120">MAADLDETHIQLSQRTTGLTSLPSELVGNILIYLPITPNLVDIGRASKAMASYIFNDFRFAHRHFHHQCNLKTPYPDLYIFHAKLFGSIWKSLPFNYQTVVFVHALASEHLKRDIVSPLYGFFNAKNWVYLDQRRSQPSSSYWITADYNTSSKLLHLGREILANPDLFDIRAKIAGFFAGKVDLTRYGDYALASACNEGHFEIVKLLLEDPSLEMGDAEEENEEEDEEEDEERRGRG</sequence>
<feature type="compositionally biased region" description="Acidic residues" evidence="1">
    <location>
        <begin position="216"/>
        <end position="231"/>
    </location>
</feature>
<evidence type="ECO:0008006" key="4">
    <source>
        <dbReference type="Google" id="ProtNLM"/>
    </source>
</evidence>
<dbReference type="Proteomes" id="UP000193642">
    <property type="component" value="Unassembled WGS sequence"/>
</dbReference>
<gene>
    <name evidence="2" type="ORF">BCR33DRAFT_790168</name>
</gene>
<accession>A0A1Y2BPN9</accession>
<evidence type="ECO:0000256" key="1">
    <source>
        <dbReference type="SAM" id="MobiDB-lite"/>
    </source>
</evidence>
<keyword evidence="3" id="KW-1185">Reference proteome</keyword>
<comment type="caution">
    <text evidence="2">The sequence shown here is derived from an EMBL/GenBank/DDBJ whole genome shotgun (WGS) entry which is preliminary data.</text>
</comment>
<evidence type="ECO:0000313" key="2">
    <source>
        <dbReference type="EMBL" id="ORY36714.1"/>
    </source>
</evidence>
<protein>
    <recommendedName>
        <fullName evidence="4">F-box domain-containing protein</fullName>
    </recommendedName>
</protein>
<reference evidence="2 3" key="1">
    <citation type="submission" date="2016-07" db="EMBL/GenBank/DDBJ databases">
        <title>Pervasive Adenine N6-methylation of Active Genes in Fungi.</title>
        <authorList>
            <consortium name="DOE Joint Genome Institute"/>
            <person name="Mondo S.J."/>
            <person name="Dannebaum R.O."/>
            <person name="Kuo R.C."/>
            <person name="Labutti K."/>
            <person name="Haridas S."/>
            <person name="Kuo A."/>
            <person name="Salamov A."/>
            <person name="Ahrendt S.R."/>
            <person name="Lipzen A."/>
            <person name="Sullivan W."/>
            <person name="Andreopoulos W.B."/>
            <person name="Clum A."/>
            <person name="Lindquist E."/>
            <person name="Daum C."/>
            <person name="Ramamoorthy G.K."/>
            <person name="Gryganskyi A."/>
            <person name="Culley D."/>
            <person name="Magnuson J.K."/>
            <person name="James T.Y."/>
            <person name="O'Malley M.A."/>
            <person name="Stajich J.E."/>
            <person name="Spatafora J.W."/>
            <person name="Visel A."/>
            <person name="Grigoriev I.V."/>
        </authorList>
    </citation>
    <scope>NUCLEOTIDE SEQUENCE [LARGE SCALE GENOMIC DNA]</scope>
    <source>
        <strain evidence="2 3">JEL800</strain>
    </source>
</reference>
<evidence type="ECO:0000313" key="3">
    <source>
        <dbReference type="Proteomes" id="UP000193642"/>
    </source>
</evidence>
<name>A0A1Y2BPN9_9FUNG</name>
<feature type="region of interest" description="Disordered" evidence="1">
    <location>
        <begin position="213"/>
        <end position="237"/>
    </location>
</feature>
<dbReference type="EMBL" id="MCGO01000054">
    <property type="protein sequence ID" value="ORY36714.1"/>
    <property type="molecule type" value="Genomic_DNA"/>
</dbReference>
<organism evidence="2 3">
    <name type="scientific">Rhizoclosmatium globosum</name>
    <dbReference type="NCBI Taxonomy" id="329046"/>
    <lineage>
        <taxon>Eukaryota</taxon>
        <taxon>Fungi</taxon>
        <taxon>Fungi incertae sedis</taxon>
        <taxon>Chytridiomycota</taxon>
        <taxon>Chytridiomycota incertae sedis</taxon>
        <taxon>Chytridiomycetes</taxon>
        <taxon>Chytridiales</taxon>
        <taxon>Chytriomycetaceae</taxon>
        <taxon>Rhizoclosmatium</taxon>
    </lineage>
</organism>
<dbReference type="AlphaFoldDB" id="A0A1Y2BPN9"/>